<dbReference type="InterPro" id="IPR012495">
    <property type="entry name" value="TadE-like_dom"/>
</dbReference>
<proteinExistence type="predicted"/>
<feature type="transmembrane region" description="Helical" evidence="1">
    <location>
        <begin position="21"/>
        <end position="51"/>
    </location>
</feature>
<gene>
    <name evidence="3" type="ORF">P0Y50_06285</name>
</gene>
<dbReference type="AlphaFoldDB" id="A0AAJ6BMZ5"/>
<evidence type="ECO:0000313" key="4">
    <source>
        <dbReference type="Proteomes" id="UP001213664"/>
    </source>
</evidence>
<keyword evidence="1" id="KW-0812">Transmembrane</keyword>
<protein>
    <submittedName>
        <fullName evidence="3">Pilus assembly protein</fullName>
    </submittedName>
</protein>
<feature type="domain" description="TadE-like" evidence="2">
    <location>
        <begin position="22"/>
        <end position="64"/>
    </location>
</feature>
<evidence type="ECO:0000313" key="3">
    <source>
        <dbReference type="EMBL" id="WEK41211.1"/>
    </source>
</evidence>
<dbReference type="EMBL" id="CP119326">
    <property type="protein sequence ID" value="WEK41211.1"/>
    <property type="molecule type" value="Genomic_DNA"/>
</dbReference>
<keyword evidence="1" id="KW-0472">Membrane</keyword>
<reference evidence="3" key="1">
    <citation type="submission" date="2023-03" db="EMBL/GenBank/DDBJ databases">
        <title>Andean soil-derived lignocellulolytic bacterial consortium as a source of novel taxa and putative plastic-active enzymes.</title>
        <authorList>
            <person name="Diaz-Garcia L."/>
            <person name="Chuvochina M."/>
            <person name="Feuerriegel G."/>
            <person name="Bunk B."/>
            <person name="Sproer C."/>
            <person name="Streit W.R."/>
            <person name="Rodriguez L.M."/>
            <person name="Overmann J."/>
            <person name="Jimenez D.J."/>
        </authorList>
    </citation>
    <scope>NUCLEOTIDE SEQUENCE</scope>
    <source>
        <strain evidence="3">MAG 833</strain>
    </source>
</reference>
<dbReference type="Proteomes" id="UP001213664">
    <property type="component" value="Chromosome"/>
</dbReference>
<sequence length="191" mass="20954">MIAHTLLAAWMRSARRRQGRDGVAAIEFAMVAIPFLLMIFAILELGMVFVIDSMLETATTQAGRLIRTGLADQQKFTAARFKTELCDRMTLFKSDCASRATVDVRVIPQFSAPDPLDPITDGQIDPTKAIFEGGNPGDLILVRVWYVHPLVTPLLNQATSRVGNGKVLLVSATAFRNEPWTKSTTSTTSKS</sequence>
<dbReference type="Pfam" id="PF07811">
    <property type="entry name" value="TadE"/>
    <property type="match status" value="1"/>
</dbReference>
<organism evidence="3 4">
    <name type="scientific">Candidatus Brevundimonas colombiensis</name>
    <dbReference type="NCBI Taxonomy" id="3121376"/>
    <lineage>
        <taxon>Bacteria</taxon>
        <taxon>Pseudomonadati</taxon>
        <taxon>Pseudomonadota</taxon>
        <taxon>Alphaproteobacteria</taxon>
        <taxon>Caulobacterales</taxon>
        <taxon>Caulobacteraceae</taxon>
        <taxon>Brevundimonas</taxon>
    </lineage>
</organism>
<accession>A0AAJ6BMZ5</accession>
<keyword evidence="1" id="KW-1133">Transmembrane helix</keyword>
<evidence type="ECO:0000259" key="2">
    <source>
        <dbReference type="Pfam" id="PF07811"/>
    </source>
</evidence>
<name>A0AAJ6BMZ5_9CAUL</name>
<evidence type="ECO:0000256" key="1">
    <source>
        <dbReference type="SAM" id="Phobius"/>
    </source>
</evidence>